<comment type="similarity">
    <text evidence="1">Belongs to the leucine-binding protein family.</text>
</comment>
<dbReference type="Gene3D" id="3.40.50.2300">
    <property type="match status" value="2"/>
</dbReference>
<evidence type="ECO:0000256" key="1">
    <source>
        <dbReference type="ARBA" id="ARBA00010062"/>
    </source>
</evidence>
<comment type="caution">
    <text evidence="6">The sequence shown here is derived from an EMBL/GenBank/DDBJ whole genome shotgun (WGS) entry which is preliminary data.</text>
</comment>
<dbReference type="SUPFAM" id="SSF53822">
    <property type="entry name" value="Periplasmic binding protein-like I"/>
    <property type="match status" value="1"/>
</dbReference>
<gene>
    <name evidence="6" type="ORF">GCM10023224_11470</name>
</gene>
<evidence type="ECO:0000313" key="6">
    <source>
        <dbReference type="EMBL" id="GAA4932886.1"/>
    </source>
</evidence>
<dbReference type="RefSeq" id="WP_345555743.1">
    <property type="nucleotide sequence ID" value="NZ_BAABIK010000004.1"/>
</dbReference>
<dbReference type="EMBL" id="BAABIK010000004">
    <property type="protein sequence ID" value="GAA4932886.1"/>
    <property type="molecule type" value="Genomic_DNA"/>
</dbReference>
<feature type="signal peptide" evidence="4">
    <location>
        <begin position="1"/>
        <end position="24"/>
    </location>
</feature>
<dbReference type="CDD" id="cd06343">
    <property type="entry name" value="PBP1_ABC_ligand_binding-like"/>
    <property type="match status" value="1"/>
</dbReference>
<evidence type="ECO:0000259" key="5">
    <source>
        <dbReference type="Pfam" id="PF13458"/>
    </source>
</evidence>
<dbReference type="PANTHER" id="PTHR47235">
    <property type="entry name" value="BLR6548 PROTEIN"/>
    <property type="match status" value="1"/>
</dbReference>
<dbReference type="Proteomes" id="UP001499993">
    <property type="component" value="Unassembled WGS sequence"/>
</dbReference>
<feature type="compositionally biased region" description="Basic and acidic residues" evidence="3">
    <location>
        <begin position="427"/>
        <end position="442"/>
    </location>
</feature>
<dbReference type="PANTHER" id="PTHR47235:SF1">
    <property type="entry name" value="BLR6548 PROTEIN"/>
    <property type="match status" value="1"/>
</dbReference>
<protein>
    <submittedName>
        <fullName evidence="6">ABC transporter substrate-binding protein</fullName>
    </submittedName>
</protein>
<feature type="chain" id="PRO_5046574671" evidence="4">
    <location>
        <begin position="25"/>
        <end position="442"/>
    </location>
</feature>
<feature type="region of interest" description="Disordered" evidence="3">
    <location>
        <begin position="418"/>
        <end position="442"/>
    </location>
</feature>
<dbReference type="InterPro" id="IPR028081">
    <property type="entry name" value="Leu-bd"/>
</dbReference>
<dbReference type="InterPro" id="IPR028082">
    <property type="entry name" value="Peripla_BP_I"/>
</dbReference>
<organism evidence="6 7">
    <name type="scientific">Streptomonospora halophila</name>
    <dbReference type="NCBI Taxonomy" id="427369"/>
    <lineage>
        <taxon>Bacteria</taxon>
        <taxon>Bacillati</taxon>
        <taxon>Actinomycetota</taxon>
        <taxon>Actinomycetes</taxon>
        <taxon>Streptosporangiales</taxon>
        <taxon>Nocardiopsidaceae</taxon>
        <taxon>Streptomonospora</taxon>
    </lineage>
</organism>
<reference evidence="7" key="1">
    <citation type="journal article" date="2019" name="Int. J. Syst. Evol. Microbiol.">
        <title>The Global Catalogue of Microorganisms (GCM) 10K type strain sequencing project: providing services to taxonomists for standard genome sequencing and annotation.</title>
        <authorList>
            <consortium name="The Broad Institute Genomics Platform"/>
            <consortium name="The Broad Institute Genome Sequencing Center for Infectious Disease"/>
            <person name="Wu L."/>
            <person name="Ma J."/>
        </authorList>
    </citation>
    <scope>NUCLEOTIDE SEQUENCE [LARGE SCALE GENOMIC DNA]</scope>
    <source>
        <strain evidence="7">JCM 18123</strain>
    </source>
</reference>
<proteinExistence type="inferred from homology"/>
<accession>A0ABP9GBX6</accession>
<evidence type="ECO:0000313" key="7">
    <source>
        <dbReference type="Proteomes" id="UP001499993"/>
    </source>
</evidence>
<sequence length="442" mass="46775">MRSRIAPAAALTAAVLLATSCGGAGEVQEGAAADLDVSTGVTDSSIKIGSHQPLTGPAAPGYSQISIGAQAVFDYVNDNGGVNGREIDYVVKDDAYDPARTIEVTRELVHNDEIFAMLGGLGTPTHSKVVDFLDKEGVPDLFVSSGALMWNQPDKYPLTYGFQVDYTKEAKIQGQYIAENLPDAKVGYLHQNDDVGADSEAGLEQYIAEQRVAVESYDSGNTDLGPQIAALKEEGAEVVVCSCIPAFTALAILESASIGYDPQFVVSTIGADTATLKGLLSEFAAEAGNEDLPVEELLDGMIYTGYLPAVTQEEDPWIELYAGIYDEYADSDRPMTNTTVYGMVQATLMSKALMAAGEDPTRQSLIDAVHGQDWSGPGLVPFASSEGDHGGYSGALVMEFRAGKEPETLQEARVTDNAGGEITEAGDVERPSPEEFGFHGEG</sequence>
<dbReference type="PROSITE" id="PS51257">
    <property type="entry name" value="PROKAR_LIPOPROTEIN"/>
    <property type="match status" value="1"/>
</dbReference>
<keyword evidence="2 4" id="KW-0732">Signal</keyword>
<evidence type="ECO:0000256" key="2">
    <source>
        <dbReference type="ARBA" id="ARBA00022729"/>
    </source>
</evidence>
<evidence type="ECO:0000256" key="4">
    <source>
        <dbReference type="SAM" id="SignalP"/>
    </source>
</evidence>
<feature type="domain" description="Leucine-binding protein" evidence="5">
    <location>
        <begin position="45"/>
        <end position="402"/>
    </location>
</feature>
<dbReference type="Pfam" id="PF13458">
    <property type="entry name" value="Peripla_BP_6"/>
    <property type="match status" value="1"/>
</dbReference>
<name>A0ABP9GBX6_9ACTN</name>
<evidence type="ECO:0000256" key="3">
    <source>
        <dbReference type="SAM" id="MobiDB-lite"/>
    </source>
</evidence>
<keyword evidence="7" id="KW-1185">Reference proteome</keyword>